<feature type="region of interest" description="Disordered" evidence="2">
    <location>
        <begin position="22"/>
        <end position="50"/>
    </location>
</feature>
<keyword evidence="1" id="KW-0175">Coiled coil</keyword>
<proteinExistence type="predicted"/>
<evidence type="ECO:0000313" key="3">
    <source>
        <dbReference type="EMBL" id="CAK0791291.1"/>
    </source>
</evidence>
<organism evidence="3 4">
    <name type="scientific">Prorocentrum cordatum</name>
    <dbReference type="NCBI Taxonomy" id="2364126"/>
    <lineage>
        <taxon>Eukaryota</taxon>
        <taxon>Sar</taxon>
        <taxon>Alveolata</taxon>
        <taxon>Dinophyceae</taxon>
        <taxon>Prorocentrales</taxon>
        <taxon>Prorocentraceae</taxon>
        <taxon>Prorocentrum</taxon>
    </lineage>
</organism>
<evidence type="ECO:0008006" key="5">
    <source>
        <dbReference type="Google" id="ProtNLM"/>
    </source>
</evidence>
<accession>A0ABN9PLW8</accession>
<gene>
    <name evidence="3" type="ORF">PCOR1329_LOCUS2234</name>
</gene>
<keyword evidence="4" id="KW-1185">Reference proteome</keyword>
<reference evidence="3" key="1">
    <citation type="submission" date="2023-10" db="EMBL/GenBank/DDBJ databases">
        <authorList>
            <person name="Chen Y."/>
            <person name="Shah S."/>
            <person name="Dougan E. K."/>
            <person name="Thang M."/>
            <person name="Chan C."/>
        </authorList>
    </citation>
    <scope>NUCLEOTIDE SEQUENCE [LARGE SCALE GENOMIC DNA]</scope>
</reference>
<evidence type="ECO:0000256" key="1">
    <source>
        <dbReference type="SAM" id="Coils"/>
    </source>
</evidence>
<feature type="coiled-coil region" evidence="1">
    <location>
        <begin position="175"/>
        <end position="202"/>
    </location>
</feature>
<dbReference type="EMBL" id="CAUYUJ010000558">
    <property type="protein sequence ID" value="CAK0791291.1"/>
    <property type="molecule type" value="Genomic_DNA"/>
</dbReference>
<evidence type="ECO:0000256" key="2">
    <source>
        <dbReference type="SAM" id="MobiDB-lite"/>
    </source>
</evidence>
<feature type="non-terminal residue" evidence="3">
    <location>
        <position position="1"/>
    </location>
</feature>
<comment type="caution">
    <text evidence="3">The sequence shown here is derived from an EMBL/GenBank/DDBJ whole genome shotgun (WGS) entry which is preliminary data.</text>
</comment>
<protein>
    <recommendedName>
        <fullName evidence="5">RanBP2-type domain-containing protein</fullName>
    </recommendedName>
</protein>
<dbReference type="Proteomes" id="UP001189429">
    <property type="component" value="Unassembled WGS sequence"/>
</dbReference>
<feature type="non-terminal residue" evidence="3">
    <location>
        <position position="298"/>
    </location>
</feature>
<name>A0ABN9PLW8_9DINO</name>
<feature type="compositionally biased region" description="Gly residues" evidence="2">
    <location>
        <begin position="38"/>
        <end position="49"/>
    </location>
</feature>
<evidence type="ECO:0000313" key="4">
    <source>
        <dbReference type="Proteomes" id="UP001189429"/>
    </source>
</evidence>
<sequence>RNDAWYAGWRYTGNGKGNKGYGKGAGGHTQFFQDTSAEGGGKGGKGGQGNQQQTFWKCGHCQCGKNLESYWFCKHCKAPRPEPSDPELDRLGAWANGPPALQPGPQPIPTGEALSEEELERMVSLANRFGDVAAASQYREKPLQQRATAAHQRVQFLEKKLNGEIDKLEKWRAWCNEKAAVVQQLSSELEEADAQHKALVDQLHSSVCDKKVVTPQPTGLVKLRDIVDGKLDCLEFVDAGEIFSVPEDEYVVTEGDKQILRDRTNEFKAHIARVTKEAFGGIISQLDTIKQQHAQHME</sequence>